<dbReference type="Pfam" id="PF17936">
    <property type="entry name" value="Big_6"/>
    <property type="match status" value="6"/>
</dbReference>
<sequence>MTGEQNATPHNHRRTRFARPVAVLAAIALVCAVMVVAGQSLFARAQDGAMGKWDVPKGATVSNGVSLISGGLSYHSRGDDDRSFTMTLTYRAVVDPGIEWIYLRMDPRLNKHITEMTVKAQPDGSSPTVKYQRYFEKVVPGMKGHIKNNGDGTGAEDPYAHEGNVWRVINSKKAATAQLGNTTQRNLLSGNWGVFTDVPLQNYQNWAKVEVKLDAPISDIIAEAGTSQFDADVRWQDNGDDGTKVWIERRVDTGAAIYFDDTLPRPEAKNFNWLQSHAYSKAIVRYEGPIMGQDKKNVASPAGASVMRIVTAYPPRPLVSYNTSSGWNKPADLHIQIDPEIVSRLSGENIVVWEAYSVTTQSAAQNLSKASEPPLVIPVSRFTPDGHLTVTNRADMKDTTQNGYFYASNVGHYIQTNALEPIVGGTIVDLPVDEAKLKELIPADGSYRVRVATYLSDQENGTTRILPRTQATVSWPMGISAKPEVRNISVGNADKKADDVTDTVNTVRETQNFVRGTATPGANVIVAVVDEAAAGTAEQPKRHTIGRTVADDNGNWMLKLTDQASTPDDEGELPDTAKEGTKAMTLAELGVTANGNKKLVAAARDGMNAISDDQPITVTSVKTNAPATQYSADNPVAKNAGSITGTLGKQHQNTTKTQVTAYIKNAEGQEVVLGQSAKVAGNIDGGQNFSISIDPAQLATCPDITLRATEANFPAQGDLTKAVATAKDDAYSPSTDVVIPSCEQKTVTFNPNGGQLGDVPAHKNVGVGTALKGDFPQAKPIRDGYTFVGWATSEKATEADFTADTTVTTDMTVYAVWSSTTPPAADPKASTVTLRDGQAVANDTDTRIIEITLKDVKGNPLANAADRLRATGAPAGVTLGDVVADPSTPGRYTIAVRSTKVGSFPITVSVTGDGAGEIGSVDVPFVAGPADLNDVSHSNYTVSTGAAPAEGGQHTVTVTLADAHGNPVSGQAAKLAATATGLPGAQVGSFTEDATHAGVYTATVTSTQAKAGAAQIAVTLDGAQVSIRSQGNQTATFVAGELSATDTTVVVTAGGKATDTVPVGTPVTVTVTPKDRNGNPVDMGESPTVKVPGVDGPVTLTKQADGTYTATATPTTTATGDNAKVTFPNTPQLDDKARLTVTPGAPTATNSTLVITDASGSPLPNNTATAGQPITIVYTPRDEHGNLTSVPEGATVTVAVPKADGTTETVTLTKQPDGTYRGSATASKAGTNTVTAQVGGETGPSTSFTVTAGSPAKVTMPDGPLTGTVGTQVPSPGNAVVTDSAGNPVPEGTKVYVSVPGAEAPVEVTVGKDGKAPLPPFTPTAPGTQQIGVSANPDGSNPLGTKPITVVPAAPTLTSANATGVTGKAPDHVATGSTVTLLNGAGEKIGTGTTTSDGSFTITYTPGKEPANGEPVRATVTDSATNTTSAPSKPLTVDTTKAQTPTISAPDPKKPGEVSGTAHPGDTVTVCVNAKNCVDAAVDENGHYTVPVHPALTTGDVITVVAKDAQTGNTSDTAKTTVDFTAPDAPKVTVTENSDGSATVTVTPPASDVEGDPVATIDGKKVPLTKNDDGTYSYTVPVAQRTEKPLTVEATVADKAGNVSTPGKATIPQVTTPPPSDIAANATGVTGKVDESVPNGSKVTVTNADGDVIGTGTTSDGTFTVTYDKGKVPAHGDTVHVTVTNKDTGVESTPARGTVNLTKPGTPTVVADPKTPGVISGTADPGNTVTVCVGETCVTTTADAKGNYRVPVPGLKDGDTVTATAKDPATGNDSDPASVVVDYTAPGKPGLSVTRNEDGSYTAVITPNPDDKDSGKNTANLLIAKPGEPAGNSGLTGKVDPNTGAVTFTIPANQVVDGMTLTGTMTDPAGNTSVPSDPYVVDAKPPALSTDDYSSGDSLTGKTEPDASVEITYTDKDGTEHTVKVPVAEDGSFTAKLVPPAKDGTTITVVATDPAGNTTTVKTPVDARVPAKPTIVIDPAKPGTITGTSDPNTTITVCVDGTAGKRCTETTTDKDGNYTATINPAVTNGDTVTVVAKNPHNGKTSQSTTTADFTSNGLTDVTITDDGKTVTGTTDPNAPVTVTLPDGTVVTGTADADGDFTVTLPKPLTPGETITVTVTGVDGKTYTEKVTFGSNGSSSSSGTGSVTTTPPTANKPAAESRGSLARTGATAAGVAGAAAALLLAGWSIVAARRRKTHE</sequence>
<keyword evidence="4" id="KW-0812">Transmembrane</keyword>
<feature type="region of interest" description="Disordered" evidence="3">
    <location>
        <begin position="1111"/>
        <end position="1131"/>
    </location>
</feature>
<feature type="region of interest" description="Disordered" evidence="3">
    <location>
        <begin position="1805"/>
        <end position="1838"/>
    </location>
</feature>
<evidence type="ECO:0000256" key="4">
    <source>
        <dbReference type="SAM" id="Phobius"/>
    </source>
</evidence>
<feature type="transmembrane region" description="Helical" evidence="4">
    <location>
        <begin position="2169"/>
        <end position="2191"/>
    </location>
</feature>
<evidence type="ECO:0000256" key="2">
    <source>
        <dbReference type="ARBA" id="ARBA00010116"/>
    </source>
</evidence>
<dbReference type="GO" id="GO:0030313">
    <property type="term" value="C:cell envelope"/>
    <property type="evidence" value="ECO:0007669"/>
    <property type="project" value="UniProtKB-SubCell"/>
</dbReference>
<evidence type="ECO:0000256" key="3">
    <source>
        <dbReference type="SAM" id="MobiDB-lite"/>
    </source>
</evidence>
<feature type="region of interest" description="Disordered" evidence="3">
    <location>
        <begin position="2132"/>
        <end position="2164"/>
    </location>
</feature>
<dbReference type="InterPro" id="IPR013378">
    <property type="entry name" value="InlB-like_B-rpt"/>
</dbReference>
<dbReference type="GO" id="GO:0005975">
    <property type="term" value="P:carbohydrate metabolic process"/>
    <property type="evidence" value="ECO:0007669"/>
    <property type="project" value="UniProtKB-ARBA"/>
</dbReference>
<accession>A0A8I0GDT6</accession>
<comment type="subcellular location">
    <subcellularLocation>
        <location evidence="1">Cell envelope</location>
    </subcellularLocation>
</comment>
<feature type="domain" description="Big-1" evidence="5">
    <location>
        <begin position="829"/>
        <end position="926"/>
    </location>
</feature>
<keyword evidence="4" id="KW-0472">Membrane</keyword>
<dbReference type="Gene3D" id="2.60.40.4270">
    <property type="entry name" value="Listeria-Bacteroides repeat domain"/>
    <property type="match status" value="1"/>
</dbReference>
<evidence type="ECO:0000259" key="5">
    <source>
        <dbReference type="PROSITE" id="PS51127"/>
    </source>
</evidence>
<dbReference type="NCBIfam" id="TIGR02543">
    <property type="entry name" value="List_Bact_rpt"/>
    <property type="match status" value="1"/>
</dbReference>
<feature type="compositionally biased region" description="Polar residues" evidence="3">
    <location>
        <begin position="1891"/>
        <end position="1901"/>
    </location>
</feature>
<dbReference type="RefSeq" id="WP_191071730.1">
    <property type="nucleotide sequence ID" value="NZ_JACRUO010000001.1"/>
</dbReference>
<feature type="compositionally biased region" description="Low complexity" evidence="3">
    <location>
        <begin position="2133"/>
        <end position="2157"/>
    </location>
</feature>
<dbReference type="EMBL" id="JACRUO010000001">
    <property type="protein sequence ID" value="MBD3689703.1"/>
    <property type="molecule type" value="Genomic_DNA"/>
</dbReference>
<evidence type="ECO:0000256" key="1">
    <source>
        <dbReference type="ARBA" id="ARBA00004196"/>
    </source>
</evidence>
<comment type="caution">
    <text evidence="6">The sequence shown here is derived from an EMBL/GenBank/DDBJ whole genome shotgun (WGS) entry which is preliminary data.</text>
</comment>
<dbReference type="NCBIfam" id="NF033510">
    <property type="entry name" value="Ca_tandemer"/>
    <property type="match status" value="4"/>
</dbReference>
<dbReference type="InterPro" id="IPR013783">
    <property type="entry name" value="Ig-like_fold"/>
</dbReference>
<dbReference type="SUPFAM" id="SSF49373">
    <property type="entry name" value="Invasin/intimin cell-adhesion fragments"/>
    <property type="match status" value="3"/>
</dbReference>
<dbReference type="Gene3D" id="2.60.40.10">
    <property type="entry name" value="Immunoglobulins"/>
    <property type="match status" value="11"/>
</dbReference>
<protein>
    <submittedName>
        <fullName evidence="6">InlB B-repeat-containing protein</fullName>
    </submittedName>
</protein>
<dbReference type="Proteomes" id="UP000627538">
    <property type="component" value="Unassembled WGS sequence"/>
</dbReference>
<dbReference type="Pfam" id="PF09479">
    <property type="entry name" value="Flg_new"/>
    <property type="match status" value="1"/>
</dbReference>
<evidence type="ECO:0000313" key="7">
    <source>
        <dbReference type="Proteomes" id="UP000627538"/>
    </source>
</evidence>
<organism evidence="6 7">
    <name type="scientific">Nanchangia anserum</name>
    <dbReference type="NCBI Taxonomy" id="2692125"/>
    <lineage>
        <taxon>Bacteria</taxon>
        <taxon>Bacillati</taxon>
        <taxon>Actinomycetota</taxon>
        <taxon>Actinomycetes</taxon>
        <taxon>Actinomycetales</taxon>
        <taxon>Actinomycetaceae</taxon>
        <taxon>Nanchangia</taxon>
    </lineage>
</organism>
<dbReference type="InterPro" id="IPR003344">
    <property type="entry name" value="Big_1_dom"/>
</dbReference>
<feature type="region of interest" description="Disordered" evidence="3">
    <location>
        <begin position="1886"/>
        <end position="1905"/>
    </location>
</feature>
<feature type="region of interest" description="Disordered" evidence="3">
    <location>
        <begin position="1064"/>
        <end position="1096"/>
    </location>
</feature>
<dbReference type="Pfam" id="PF09134">
    <property type="entry name" value="Invasin_D3"/>
    <property type="match status" value="2"/>
</dbReference>
<dbReference type="PROSITE" id="PS50194">
    <property type="entry name" value="FILAMIN_REPEAT"/>
    <property type="match status" value="1"/>
</dbReference>
<feature type="domain" description="Big-1" evidence="5">
    <location>
        <begin position="937"/>
        <end position="1038"/>
    </location>
</feature>
<proteinExistence type="inferred from homology"/>
<dbReference type="SMART" id="SM00634">
    <property type="entry name" value="BID_1"/>
    <property type="match status" value="2"/>
</dbReference>
<keyword evidence="4" id="KW-1133">Transmembrane helix</keyword>
<dbReference type="InterPro" id="IPR041498">
    <property type="entry name" value="Big_6"/>
</dbReference>
<dbReference type="InterPro" id="IPR017868">
    <property type="entry name" value="Filamin/ABP280_repeat-like"/>
</dbReference>
<dbReference type="InterPro" id="IPR015217">
    <property type="entry name" value="Invasin_dom_3"/>
</dbReference>
<evidence type="ECO:0000313" key="6">
    <source>
        <dbReference type="EMBL" id="MBD3689703.1"/>
    </source>
</evidence>
<feature type="region of interest" description="Disordered" evidence="3">
    <location>
        <begin position="1601"/>
        <end position="1621"/>
    </location>
</feature>
<name>A0A8I0GDT6_9ACTO</name>
<feature type="region of interest" description="Disordered" evidence="3">
    <location>
        <begin position="1405"/>
        <end position="1462"/>
    </location>
</feature>
<comment type="similarity">
    <text evidence="2">Belongs to the intimin/invasin family.</text>
</comment>
<keyword evidence="7" id="KW-1185">Reference proteome</keyword>
<feature type="transmembrane region" description="Helical" evidence="4">
    <location>
        <begin position="21"/>
        <end position="42"/>
    </location>
</feature>
<reference evidence="6 7" key="1">
    <citation type="submission" date="2020-08" db="EMBL/GenBank/DDBJ databases">
        <title>Winkia gen. nov., sp. nov., isolated from faeces of the Anser albifrons in China.</title>
        <authorList>
            <person name="Liu Q."/>
        </authorList>
    </citation>
    <scope>NUCLEOTIDE SEQUENCE [LARGE SCALE GENOMIC DNA]</scope>
    <source>
        <strain evidence="6 7">C62</strain>
    </source>
</reference>
<gene>
    <name evidence="6" type="ORF">H8R10_05620</name>
</gene>
<feature type="compositionally biased region" description="Polar residues" evidence="3">
    <location>
        <begin position="1420"/>
        <end position="1447"/>
    </location>
</feature>
<dbReference type="PROSITE" id="PS51127">
    <property type="entry name" value="BIG1"/>
    <property type="match status" value="2"/>
</dbReference>
<dbReference type="InterPro" id="IPR008964">
    <property type="entry name" value="Invasin/intimin_cell_adhesion"/>
</dbReference>
<dbReference type="InterPro" id="IPR042229">
    <property type="entry name" value="Listeria/Bacterioides_rpt_sf"/>
</dbReference>